<reference evidence="7" key="1">
    <citation type="journal article" date="2019" name="Int. J. Syst. Evol. Microbiol.">
        <title>The Global Catalogue of Microorganisms (GCM) 10K type strain sequencing project: providing services to taxonomists for standard genome sequencing and annotation.</title>
        <authorList>
            <consortium name="The Broad Institute Genomics Platform"/>
            <consortium name="The Broad Institute Genome Sequencing Center for Infectious Disease"/>
            <person name="Wu L."/>
            <person name="Ma J."/>
        </authorList>
    </citation>
    <scope>NUCLEOTIDE SEQUENCE [LARGE SCALE GENOMIC DNA]</scope>
    <source>
        <strain evidence="7">CCUG 49584</strain>
    </source>
</reference>
<dbReference type="GO" id="GO:0016301">
    <property type="term" value="F:kinase activity"/>
    <property type="evidence" value="ECO:0007669"/>
    <property type="project" value="UniProtKB-KW"/>
</dbReference>
<dbReference type="SMART" id="SM00046">
    <property type="entry name" value="DAGKc"/>
    <property type="match status" value="1"/>
</dbReference>
<organism evidence="6 7">
    <name type="scientific">Pseudochrobactrum kiredjianiae</name>
    <dbReference type="NCBI Taxonomy" id="386305"/>
    <lineage>
        <taxon>Bacteria</taxon>
        <taxon>Pseudomonadati</taxon>
        <taxon>Pseudomonadota</taxon>
        <taxon>Alphaproteobacteria</taxon>
        <taxon>Hyphomicrobiales</taxon>
        <taxon>Brucellaceae</taxon>
        <taxon>Pseudochrobactrum</taxon>
    </lineage>
</organism>
<keyword evidence="1 6" id="KW-0808">Transferase</keyword>
<dbReference type="Pfam" id="PF00781">
    <property type="entry name" value="DAGK_cat"/>
    <property type="match status" value="1"/>
</dbReference>
<dbReference type="InterPro" id="IPR050187">
    <property type="entry name" value="Lipid_Phosphate_FormReg"/>
</dbReference>
<gene>
    <name evidence="6" type="ORF">ACFQ35_00425</name>
</gene>
<dbReference type="Pfam" id="PF19279">
    <property type="entry name" value="YegS_C"/>
    <property type="match status" value="1"/>
</dbReference>
<dbReference type="InterPro" id="IPR045540">
    <property type="entry name" value="YegS/DAGK_C"/>
</dbReference>
<dbReference type="InterPro" id="IPR016064">
    <property type="entry name" value="NAD/diacylglycerol_kinase_sf"/>
</dbReference>
<dbReference type="RefSeq" id="WP_289387622.1">
    <property type="nucleotide sequence ID" value="NZ_JAUCBM010000006.1"/>
</dbReference>
<protein>
    <submittedName>
        <fullName evidence="6">Diacylglycerol/lipid kinase family protein</fullName>
        <ecNumber evidence="6">2.7.1.-</ecNumber>
    </submittedName>
</protein>
<evidence type="ECO:0000256" key="1">
    <source>
        <dbReference type="ARBA" id="ARBA00022679"/>
    </source>
</evidence>
<dbReference type="EMBL" id="JBHTMA010000002">
    <property type="protein sequence ID" value="MFD1225654.1"/>
    <property type="molecule type" value="Genomic_DNA"/>
</dbReference>
<feature type="domain" description="DAGKc" evidence="5">
    <location>
        <begin position="1"/>
        <end position="131"/>
    </location>
</feature>
<evidence type="ECO:0000256" key="2">
    <source>
        <dbReference type="ARBA" id="ARBA00022741"/>
    </source>
</evidence>
<dbReference type="Gene3D" id="3.40.50.10330">
    <property type="entry name" value="Probable inorganic polyphosphate/atp-NAD kinase, domain 1"/>
    <property type="match status" value="1"/>
</dbReference>
<keyword evidence="4" id="KW-0067">ATP-binding</keyword>
<dbReference type="PROSITE" id="PS50146">
    <property type="entry name" value="DAGK"/>
    <property type="match status" value="1"/>
</dbReference>
<keyword evidence="3 6" id="KW-0418">Kinase</keyword>
<evidence type="ECO:0000256" key="4">
    <source>
        <dbReference type="ARBA" id="ARBA00022840"/>
    </source>
</evidence>
<evidence type="ECO:0000256" key="3">
    <source>
        <dbReference type="ARBA" id="ARBA00022777"/>
    </source>
</evidence>
<dbReference type="Proteomes" id="UP001597263">
    <property type="component" value="Unassembled WGS sequence"/>
</dbReference>
<dbReference type="InterPro" id="IPR017438">
    <property type="entry name" value="ATP-NAD_kinase_N"/>
</dbReference>
<keyword evidence="7" id="KW-1185">Reference proteome</keyword>
<dbReference type="PANTHER" id="PTHR12358:SF54">
    <property type="entry name" value="SPHINGOSINE KINASE RELATED PROTEIN"/>
    <property type="match status" value="1"/>
</dbReference>
<keyword evidence="2" id="KW-0547">Nucleotide-binding</keyword>
<evidence type="ECO:0000313" key="6">
    <source>
        <dbReference type="EMBL" id="MFD1225654.1"/>
    </source>
</evidence>
<evidence type="ECO:0000313" key="7">
    <source>
        <dbReference type="Proteomes" id="UP001597263"/>
    </source>
</evidence>
<comment type="caution">
    <text evidence="6">The sequence shown here is derived from an EMBL/GenBank/DDBJ whole genome shotgun (WGS) entry which is preliminary data.</text>
</comment>
<dbReference type="Gene3D" id="2.60.200.40">
    <property type="match status" value="1"/>
</dbReference>
<accession>A0ABW3UZH8</accession>
<dbReference type="PANTHER" id="PTHR12358">
    <property type="entry name" value="SPHINGOSINE KINASE"/>
    <property type="match status" value="1"/>
</dbReference>
<sequence length="307" mass="33296">MKIIAVLNGESGTLRTLDIAAFIADTEAAFTAEGHELHCEVTDGEHILSVLEAAAQNPDYDVLLAGGGDGTISAAAALAWRNDKILGVLPAGTMNLFARSLNMPQNISVSIHALARATIQAVDIGTCNGQVFVHQVAIGLHPLLIRIREKYNYSSRLGKIWANFRAMVQLIRHVPRVKTEAVIDGRTTKGVYSALAISNNPYGDGVLPVAPDVQTGRLGFYLAKPLPVSGMIRLFWDILRGKWRSNLAIVEDHARSVQLKTVTHKTHQFMSVDGELLPLPATLEIQIHPAALKVLMPEDVGQILIDL</sequence>
<dbReference type="SUPFAM" id="SSF111331">
    <property type="entry name" value="NAD kinase/diacylglycerol kinase-like"/>
    <property type="match status" value="1"/>
</dbReference>
<dbReference type="EC" id="2.7.1.-" evidence="6"/>
<evidence type="ECO:0000259" key="5">
    <source>
        <dbReference type="PROSITE" id="PS50146"/>
    </source>
</evidence>
<name>A0ABW3UZH8_9HYPH</name>
<proteinExistence type="predicted"/>
<dbReference type="InterPro" id="IPR001206">
    <property type="entry name" value="Diacylglycerol_kinase_cat_dom"/>
</dbReference>